<dbReference type="PANTHER" id="PTHR46112:SF3">
    <property type="entry name" value="AMINOPEPTIDASE YPDF"/>
    <property type="match status" value="1"/>
</dbReference>
<proteinExistence type="inferred from homology"/>
<dbReference type="Pfam" id="PF00557">
    <property type="entry name" value="Peptidase_M24"/>
    <property type="match status" value="1"/>
</dbReference>
<dbReference type="STRING" id="1798370.A2Z00_03125"/>
<dbReference type="EMBL" id="MFIZ01000029">
    <property type="protein sequence ID" value="OGG11413.1"/>
    <property type="molecule type" value="Genomic_DNA"/>
</dbReference>
<accession>A0A1F5ZGH6</accession>
<keyword evidence="2" id="KW-0378">Hydrolase</keyword>
<evidence type="ECO:0000256" key="3">
    <source>
        <dbReference type="RuleBase" id="RU000590"/>
    </source>
</evidence>
<dbReference type="Proteomes" id="UP000177268">
    <property type="component" value="Unassembled WGS sequence"/>
</dbReference>
<dbReference type="InterPro" id="IPR000994">
    <property type="entry name" value="Pept_M24"/>
</dbReference>
<evidence type="ECO:0000313" key="5">
    <source>
        <dbReference type="EMBL" id="OGG11413.1"/>
    </source>
</evidence>
<gene>
    <name evidence="5" type="ORF">A2Z00_03125</name>
</gene>
<sequence length="249" mass="28120">MESPKGFNAIKRDDEITNMRRAAKLTDQCYAYIVPRIKPGVTEEEIARDIETFIKNQHAELAFPVIVAFGKNTSIVHHLKASRYVKCRKQEIVLLDFGAKAAGGYCSDMTRMVFIGKPKEKWKRAYQTVLEAQTLAIHFLDSCYHVTVHDSRISGVSGAKLDVMVREYIERAGFPPYPHSLGHCLGKEIHELPRLSRNKDAQITPGMVFTIEPGIYIKGDYGIRIEDTVCLKSDGLDIFTRSSKELTIV</sequence>
<dbReference type="SUPFAM" id="SSF55920">
    <property type="entry name" value="Creatinase/aminopeptidase"/>
    <property type="match status" value="1"/>
</dbReference>
<evidence type="ECO:0000256" key="1">
    <source>
        <dbReference type="ARBA" id="ARBA00022723"/>
    </source>
</evidence>
<dbReference type="InterPro" id="IPR050659">
    <property type="entry name" value="Peptidase_M24B"/>
</dbReference>
<dbReference type="InterPro" id="IPR001131">
    <property type="entry name" value="Peptidase_M24B_aminopep-P_CS"/>
</dbReference>
<protein>
    <recommendedName>
        <fullName evidence="4">Peptidase M24 domain-containing protein</fullName>
    </recommendedName>
</protein>
<name>A0A1F5ZGH6_9BACT</name>
<dbReference type="PROSITE" id="PS00491">
    <property type="entry name" value="PROLINE_PEPTIDASE"/>
    <property type="match status" value="1"/>
</dbReference>
<comment type="caution">
    <text evidence="5">The sequence shown here is derived from an EMBL/GenBank/DDBJ whole genome shotgun (WGS) entry which is preliminary data.</text>
</comment>
<evidence type="ECO:0000259" key="4">
    <source>
        <dbReference type="Pfam" id="PF00557"/>
    </source>
</evidence>
<comment type="similarity">
    <text evidence="3">Belongs to the peptidase M24B family.</text>
</comment>
<dbReference type="PANTHER" id="PTHR46112">
    <property type="entry name" value="AMINOPEPTIDASE"/>
    <property type="match status" value="1"/>
</dbReference>
<evidence type="ECO:0000256" key="2">
    <source>
        <dbReference type="ARBA" id="ARBA00022801"/>
    </source>
</evidence>
<dbReference type="GO" id="GO:0046872">
    <property type="term" value="F:metal ion binding"/>
    <property type="evidence" value="ECO:0007669"/>
    <property type="project" value="UniProtKB-KW"/>
</dbReference>
<dbReference type="Gene3D" id="3.90.230.10">
    <property type="entry name" value="Creatinase/methionine aminopeptidase superfamily"/>
    <property type="match status" value="1"/>
</dbReference>
<dbReference type="GO" id="GO:0016787">
    <property type="term" value="F:hydrolase activity"/>
    <property type="evidence" value="ECO:0007669"/>
    <property type="project" value="UniProtKB-KW"/>
</dbReference>
<dbReference type="AlphaFoldDB" id="A0A1F5ZGH6"/>
<organism evidence="5 6">
    <name type="scientific">Candidatus Gottesmanbacteria bacterium RBG_13_45_10</name>
    <dbReference type="NCBI Taxonomy" id="1798370"/>
    <lineage>
        <taxon>Bacteria</taxon>
        <taxon>Candidatus Gottesmaniibacteriota</taxon>
    </lineage>
</organism>
<reference evidence="5 6" key="1">
    <citation type="journal article" date="2016" name="Nat. Commun.">
        <title>Thousands of microbial genomes shed light on interconnected biogeochemical processes in an aquifer system.</title>
        <authorList>
            <person name="Anantharaman K."/>
            <person name="Brown C.T."/>
            <person name="Hug L.A."/>
            <person name="Sharon I."/>
            <person name="Castelle C.J."/>
            <person name="Probst A.J."/>
            <person name="Thomas B.C."/>
            <person name="Singh A."/>
            <person name="Wilkins M.J."/>
            <person name="Karaoz U."/>
            <person name="Brodie E.L."/>
            <person name="Williams K.H."/>
            <person name="Hubbard S.S."/>
            <person name="Banfield J.F."/>
        </authorList>
    </citation>
    <scope>NUCLEOTIDE SEQUENCE [LARGE SCALE GENOMIC DNA]</scope>
</reference>
<feature type="domain" description="Peptidase M24" evidence="4">
    <location>
        <begin position="18"/>
        <end position="231"/>
    </location>
</feature>
<dbReference type="InterPro" id="IPR036005">
    <property type="entry name" value="Creatinase/aminopeptidase-like"/>
</dbReference>
<evidence type="ECO:0000313" key="6">
    <source>
        <dbReference type="Proteomes" id="UP000177268"/>
    </source>
</evidence>
<keyword evidence="1 3" id="KW-0479">Metal-binding</keyword>